<name>A0ACC2JDP4_9PEZI</name>
<keyword evidence="2" id="KW-1185">Reference proteome</keyword>
<accession>A0ACC2JDP4</accession>
<reference evidence="1" key="1">
    <citation type="submission" date="2022-12" db="EMBL/GenBank/DDBJ databases">
        <title>Genome Sequence of Lasiodiplodia mahajangana.</title>
        <authorList>
            <person name="Buettner E."/>
        </authorList>
    </citation>
    <scope>NUCLEOTIDE SEQUENCE</scope>
    <source>
        <strain evidence="1">VT137</strain>
    </source>
</reference>
<evidence type="ECO:0000313" key="2">
    <source>
        <dbReference type="Proteomes" id="UP001153332"/>
    </source>
</evidence>
<evidence type="ECO:0000313" key="1">
    <source>
        <dbReference type="EMBL" id="KAJ8125545.1"/>
    </source>
</evidence>
<dbReference type="EMBL" id="JAPUUL010002303">
    <property type="protein sequence ID" value="KAJ8125545.1"/>
    <property type="molecule type" value="Genomic_DNA"/>
</dbReference>
<organism evidence="1 2">
    <name type="scientific">Lasiodiplodia mahajangana</name>
    <dbReference type="NCBI Taxonomy" id="1108764"/>
    <lineage>
        <taxon>Eukaryota</taxon>
        <taxon>Fungi</taxon>
        <taxon>Dikarya</taxon>
        <taxon>Ascomycota</taxon>
        <taxon>Pezizomycotina</taxon>
        <taxon>Dothideomycetes</taxon>
        <taxon>Dothideomycetes incertae sedis</taxon>
        <taxon>Botryosphaeriales</taxon>
        <taxon>Botryosphaeriaceae</taxon>
        <taxon>Lasiodiplodia</taxon>
    </lineage>
</organism>
<protein>
    <submittedName>
        <fullName evidence="1">Uncharacterized protein</fullName>
    </submittedName>
</protein>
<sequence length="116" mass="12759">MAAVRLHKIASIPGDGIGTETIEPTIRVLGEIEKRLGTFKLEFTTFNWGSERYKELGAYMPEDGLEAMKAFDAILFGAVGSPTKAANTHSMNELDVPDHISLWGLILPLRKGVRTM</sequence>
<proteinExistence type="predicted"/>
<comment type="caution">
    <text evidence="1">The sequence shown here is derived from an EMBL/GenBank/DDBJ whole genome shotgun (WGS) entry which is preliminary data.</text>
</comment>
<gene>
    <name evidence="1" type="ORF">O1611_g8091</name>
</gene>
<dbReference type="Proteomes" id="UP001153332">
    <property type="component" value="Unassembled WGS sequence"/>
</dbReference>